<protein>
    <submittedName>
        <fullName evidence="1">Uncharacterized protein</fullName>
    </submittedName>
</protein>
<organism evidence="1 2">
    <name type="scientific">Mugilogobius chulae</name>
    <name type="common">yellowstripe goby</name>
    <dbReference type="NCBI Taxonomy" id="88201"/>
    <lineage>
        <taxon>Eukaryota</taxon>
        <taxon>Metazoa</taxon>
        <taxon>Chordata</taxon>
        <taxon>Craniata</taxon>
        <taxon>Vertebrata</taxon>
        <taxon>Euteleostomi</taxon>
        <taxon>Actinopterygii</taxon>
        <taxon>Neopterygii</taxon>
        <taxon>Teleostei</taxon>
        <taxon>Neoteleostei</taxon>
        <taxon>Acanthomorphata</taxon>
        <taxon>Gobiaria</taxon>
        <taxon>Gobiiformes</taxon>
        <taxon>Gobioidei</taxon>
        <taxon>Gobiidae</taxon>
        <taxon>Gobionellinae</taxon>
        <taxon>Mugilogobius</taxon>
    </lineage>
</organism>
<name>A0AAW0MP32_9GOBI</name>
<gene>
    <name evidence="1" type="ORF">WMY93_028344</name>
</gene>
<evidence type="ECO:0000313" key="1">
    <source>
        <dbReference type="EMBL" id="KAK7882170.1"/>
    </source>
</evidence>
<comment type="caution">
    <text evidence="1">The sequence shown here is derived from an EMBL/GenBank/DDBJ whole genome shotgun (WGS) entry which is preliminary data.</text>
</comment>
<dbReference type="AlphaFoldDB" id="A0AAW0MP32"/>
<sequence>MTSKAGLGLKFRTNTGTCQRSSSNLTDLFRASADSCTESSLVETQDSRLQLHLQDCSVQLREDGAELQSFLMETTRQSAVAQEEPPEHMHKPMDICYGLNSVSAEFGLGLFSSLFFT</sequence>
<proteinExistence type="predicted"/>
<accession>A0AAW0MP32</accession>
<evidence type="ECO:0000313" key="2">
    <source>
        <dbReference type="Proteomes" id="UP001460270"/>
    </source>
</evidence>
<dbReference type="Proteomes" id="UP001460270">
    <property type="component" value="Unassembled WGS sequence"/>
</dbReference>
<reference evidence="2" key="1">
    <citation type="submission" date="2024-04" db="EMBL/GenBank/DDBJ databases">
        <title>Salinicola lusitanus LLJ914,a marine bacterium isolated from the Okinawa Trough.</title>
        <authorList>
            <person name="Li J."/>
        </authorList>
    </citation>
    <scope>NUCLEOTIDE SEQUENCE [LARGE SCALE GENOMIC DNA]</scope>
</reference>
<keyword evidence="2" id="KW-1185">Reference proteome</keyword>
<dbReference type="EMBL" id="JBBPFD010000021">
    <property type="protein sequence ID" value="KAK7882170.1"/>
    <property type="molecule type" value="Genomic_DNA"/>
</dbReference>